<protein>
    <recommendedName>
        <fullName evidence="4">SMODS and SLOG-associating 2TM effector domain-containing protein</fullName>
    </recommendedName>
</protein>
<evidence type="ECO:0000313" key="2">
    <source>
        <dbReference type="EMBL" id="SDW48856.1"/>
    </source>
</evidence>
<feature type="transmembrane region" description="Helical" evidence="1">
    <location>
        <begin position="67"/>
        <end position="88"/>
    </location>
</feature>
<sequence>MEIDTDKFKSLVAYMKDQHTEERDRFTRLEDKSIKYLGAVTIAVSAYTFLIRWVAEQTLPPQTGIERLLVIFMVTTFLALIVAWSFVFRSIKLQNVARMPYDDAVLEMFKNNNAASAYVALAERYGEAISVRQKEYCKKLAYVEKAYTGIFLAGLSFSIFIFLLVVNEWIN</sequence>
<organism evidence="2 3">
    <name type="scientific">Thiocapsa roseopersicina</name>
    <dbReference type="NCBI Taxonomy" id="1058"/>
    <lineage>
        <taxon>Bacteria</taxon>
        <taxon>Pseudomonadati</taxon>
        <taxon>Pseudomonadota</taxon>
        <taxon>Gammaproteobacteria</taxon>
        <taxon>Chromatiales</taxon>
        <taxon>Chromatiaceae</taxon>
        <taxon>Thiocapsa</taxon>
    </lineage>
</organism>
<feature type="transmembrane region" description="Helical" evidence="1">
    <location>
        <begin position="146"/>
        <end position="166"/>
    </location>
</feature>
<evidence type="ECO:0008006" key="4">
    <source>
        <dbReference type="Google" id="ProtNLM"/>
    </source>
</evidence>
<keyword evidence="1" id="KW-0472">Membrane</keyword>
<reference evidence="3" key="1">
    <citation type="submission" date="2016-10" db="EMBL/GenBank/DDBJ databases">
        <authorList>
            <person name="Varghese N."/>
            <person name="Submissions S."/>
        </authorList>
    </citation>
    <scope>NUCLEOTIDE SEQUENCE [LARGE SCALE GENOMIC DNA]</scope>
    <source>
        <strain evidence="3">DSM 217</strain>
    </source>
</reference>
<keyword evidence="1" id="KW-1133">Transmembrane helix</keyword>
<keyword evidence="3" id="KW-1185">Reference proteome</keyword>
<name>A0A1H2TXZ8_THIRO</name>
<evidence type="ECO:0000256" key="1">
    <source>
        <dbReference type="SAM" id="Phobius"/>
    </source>
</evidence>
<gene>
    <name evidence="2" type="ORF">SAMN05421783_104229</name>
</gene>
<feature type="transmembrane region" description="Helical" evidence="1">
    <location>
        <begin position="36"/>
        <end position="55"/>
    </location>
</feature>
<dbReference type="AlphaFoldDB" id="A0A1H2TXZ8"/>
<evidence type="ECO:0000313" key="3">
    <source>
        <dbReference type="Proteomes" id="UP000198816"/>
    </source>
</evidence>
<keyword evidence="1" id="KW-0812">Transmembrane</keyword>
<accession>A0A1H2TXZ8</accession>
<proteinExistence type="predicted"/>
<dbReference type="Proteomes" id="UP000198816">
    <property type="component" value="Unassembled WGS sequence"/>
</dbReference>
<dbReference type="EMBL" id="FNNZ01000004">
    <property type="protein sequence ID" value="SDW48856.1"/>
    <property type="molecule type" value="Genomic_DNA"/>
</dbReference>